<dbReference type="InterPro" id="IPR021711">
    <property type="entry name" value="DUF3295"/>
</dbReference>
<feature type="domain" description="Nitrogen regulatory protein areA GATA-like" evidence="2">
    <location>
        <begin position="32"/>
        <end position="58"/>
    </location>
</feature>
<organism evidence="4 5">
    <name type="scientific">Tortispora caseinolytica NRRL Y-17796</name>
    <dbReference type="NCBI Taxonomy" id="767744"/>
    <lineage>
        <taxon>Eukaryota</taxon>
        <taxon>Fungi</taxon>
        <taxon>Dikarya</taxon>
        <taxon>Ascomycota</taxon>
        <taxon>Saccharomycotina</taxon>
        <taxon>Trigonopsidomycetes</taxon>
        <taxon>Trigonopsidales</taxon>
        <taxon>Trigonopsidaceae</taxon>
        <taxon>Tortispora</taxon>
    </lineage>
</organism>
<feature type="compositionally biased region" description="Basic and acidic residues" evidence="1">
    <location>
        <begin position="441"/>
        <end position="454"/>
    </location>
</feature>
<feature type="region of interest" description="Disordered" evidence="1">
    <location>
        <begin position="180"/>
        <end position="271"/>
    </location>
</feature>
<dbReference type="Proteomes" id="UP000095023">
    <property type="component" value="Unassembled WGS sequence"/>
</dbReference>
<evidence type="ECO:0000256" key="1">
    <source>
        <dbReference type="SAM" id="MobiDB-lite"/>
    </source>
</evidence>
<dbReference type="InterPro" id="IPR053043">
    <property type="entry name" value="Ras-cAMP_regulatory"/>
</dbReference>
<accession>A0A1E4TAV4</accession>
<protein>
    <submittedName>
        <fullName evidence="4">Uncharacterized protein</fullName>
    </submittedName>
</protein>
<dbReference type="EMBL" id="KV453843">
    <property type="protein sequence ID" value="ODV88869.1"/>
    <property type="molecule type" value="Genomic_DNA"/>
</dbReference>
<feature type="domain" description="DUF3295" evidence="3">
    <location>
        <begin position="71"/>
        <end position="472"/>
    </location>
</feature>
<gene>
    <name evidence="4" type="ORF">CANCADRAFT_32321</name>
</gene>
<feature type="region of interest" description="Disordered" evidence="1">
    <location>
        <begin position="348"/>
        <end position="367"/>
    </location>
</feature>
<dbReference type="PANTHER" id="PTHR28014:SF1">
    <property type="entry name" value="NEGATIVE REGULATOR OF RAS-CAMP PATHWAY"/>
    <property type="match status" value="1"/>
</dbReference>
<dbReference type="AlphaFoldDB" id="A0A1E4TAV4"/>
<dbReference type="GO" id="GO:0031930">
    <property type="term" value="P:mitochondria-nucleus signaling pathway"/>
    <property type="evidence" value="ECO:0007669"/>
    <property type="project" value="TreeGrafter"/>
</dbReference>
<feature type="compositionally biased region" description="Low complexity" evidence="1">
    <location>
        <begin position="123"/>
        <end position="135"/>
    </location>
</feature>
<dbReference type="Pfam" id="PF11702">
    <property type="entry name" value="DUF3295"/>
    <property type="match status" value="1"/>
</dbReference>
<evidence type="ECO:0000259" key="2">
    <source>
        <dbReference type="Pfam" id="PF08550"/>
    </source>
</evidence>
<dbReference type="GO" id="GO:0006808">
    <property type="term" value="P:regulation of nitrogen utilization"/>
    <property type="evidence" value="ECO:0007669"/>
    <property type="project" value="TreeGrafter"/>
</dbReference>
<proteinExistence type="predicted"/>
<feature type="compositionally biased region" description="Polar residues" evidence="1">
    <location>
        <begin position="93"/>
        <end position="122"/>
    </location>
</feature>
<evidence type="ECO:0000313" key="5">
    <source>
        <dbReference type="Proteomes" id="UP000095023"/>
    </source>
</evidence>
<name>A0A1E4TAV4_9ASCO</name>
<dbReference type="OrthoDB" id="5054775at2759"/>
<evidence type="ECO:0000313" key="4">
    <source>
        <dbReference type="EMBL" id="ODV88869.1"/>
    </source>
</evidence>
<feature type="compositionally biased region" description="Polar residues" evidence="1">
    <location>
        <begin position="214"/>
        <end position="227"/>
    </location>
</feature>
<dbReference type="PANTHER" id="PTHR28014">
    <property type="entry name" value="NEGATIVE REGULATOR OF RAS-CAMP PATHWAY"/>
    <property type="match status" value="1"/>
</dbReference>
<feature type="region of interest" description="Disordered" evidence="1">
    <location>
        <begin position="93"/>
        <end position="135"/>
    </location>
</feature>
<dbReference type="GO" id="GO:0000122">
    <property type="term" value="P:negative regulation of transcription by RNA polymerase II"/>
    <property type="evidence" value="ECO:0007669"/>
    <property type="project" value="TreeGrafter"/>
</dbReference>
<reference evidence="5" key="1">
    <citation type="submission" date="2016-02" db="EMBL/GenBank/DDBJ databases">
        <title>Comparative genomics of biotechnologically important yeasts.</title>
        <authorList>
            <consortium name="DOE Joint Genome Institute"/>
            <person name="Riley R."/>
            <person name="Haridas S."/>
            <person name="Wolfe K.H."/>
            <person name="Lopes M.R."/>
            <person name="Hittinger C.T."/>
            <person name="Goker M."/>
            <person name="Salamov A."/>
            <person name="Wisecaver J."/>
            <person name="Long T.M."/>
            <person name="Aerts A.L."/>
            <person name="Barry K."/>
            <person name="Choi C."/>
            <person name="Clum A."/>
            <person name="Coughlan A.Y."/>
            <person name="Deshpande S."/>
            <person name="Douglass A.P."/>
            <person name="Hanson S.J."/>
            <person name="Klenk H.-P."/>
            <person name="Labutti K."/>
            <person name="Lapidus A."/>
            <person name="Lindquist E."/>
            <person name="Lipzen A."/>
            <person name="Meier-Kolthoff J.P."/>
            <person name="Ohm R.A."/>
            <person name="Otillar R.P."/>
            <person name="Pangilinan J."/>
            <person name="Peng Y."/>
            <person name="Rokas A."/>
            <person name="Rosa C.A."/>
            <person name="Scheuner C."/>
            <person name="Sibirny A.A."/>
            <person name="Slot J.C."/>
            <person name="Stielow J.B."/>
            <person name="Sun H."/>
            <person name="Kurtzman C.P."/>
            <person name="Blackwell M."/>
            <person name="Jeffries T.W."/>
            <person name="Grigoriev I.V."/>
        </authorList>
    </citation>
    <scope>NUCLEOTIDE SEQUENCE [LARGE SCALE GENOMIC DNA]</scope>
    <source>
        <strain evidence="5">NRRL Y-17796</strain>
    </source>
</reference>
<evidence type="ECO:0000259" key="3">
    <source>
        <dbReference type="Pfam" id="PF11702"/>
    </source>
</evidence>
<feature type="region of interest" description="Disordered" evidence="1">
    <location>
        <begin position="434"/>
        <end position="472"/>
    </location>
</feature>
<feature type="compositionally biased region" description="Basic residues" evidence="1">
    <location>
        <begin position="191"/>
        <end position="200"/>
    </location>
</feature>
<dbReference type="GO" id="GO:0005737">
    <property type="term" value="C:cytoplasm"/>
    <property type="evidence" value="ECO:0007669"/>
    <property type="project" value="TreeGrafter"/>
</dbReference>
<dbReference type="InterPro" id="IPR013860">
    <property type="entry name" value="AreA_GATA"/>
</dbReference>
<sequence length="472" mass="52112">MPKPKDNSSKRTHDFVLRVSLDSDDRLGLISIWRMLHHAPSALHDRSRLQNLSWRTWSLAPDQIPSLSEIQTSAWNPPKRKSRKRVSIDASAANQKYHNSQHHLPSTSASSRLKSPAFSNMKSGNSNSSSSTTSVIRGFSSSSVSIHARAPDQALTASSAIKQPDPQLNDSSQQQLLHNNTSQASSDLKSKFSRTSKHHPGRNDPSHKMFFIDSSPSESSQVGSMSPGTFRPTHTPAPPNPLHIVSTRRRSSSMADPLTNATDDSDWDSVNDDSDTALQFTRNDSYIKEPSESSQKLALKRSLLSTLFHSSHPGLSALDTDSSALLRQQDPASRKTYPSADAPALSAIHSRAASASTSPEDIDSDGNCRMQFASRLSAPLRASSARLRNHILDHELSESLRNNLVWEHDRALPSAKSTLDLRRAHTTANVAEMARESASADPRRMSEAEQRDQEYPWYNEDSDGDGYHARGW</sequence>
<dbReference type="Pfam" id="PF08550">
    <property type="entry name" value="GATA_AreA"/>
    <property type="match status" value="1"/>
</dbReference>
<keyword evidence="5" id="KW-1185">Reference proteome</keyword>